<dbReference type="CDD" id="cd11332">
    <property type="entry name" value="AmyAc_OligoGlu_TS"/>
    <property type="match status" value="1"/>
</dbReference>
<evidence type="ECO:0000313" key="3">
    <source>
        <dbReference type="EMBL" id="MEE6259560.1"/>
    </source>
</evidence>
<dbReference type="EMBL" id="JAZGQK010000011">
    <property type="protein sequence ID" value="MEE6259560.1"/>
    <property type="molecule type" value="Genomic_DNA"/>
</dbReference>
<dbReference type="GO" id="GO:0016787">
    <property type="term" value="F:hydrolase activity"/>
    <property type="evidence" value="ECO:0007669"/>
    <property type="project" value="UniProtKB-KW"/>
</dbReference>
<proteinExistence type="inferred from homology"/>
<dbReference type="SUPFAM" id="SSF51445">
    <property type="entry name" value="(Trans)glycosidases"/>
    <property type="match status" value="1"/>
</dbReference>
<comment type="caution">
    <text evidence="3">The sequence shown here is derived from an EMBL/GenBank/DDBJ whole genome shotgun (WGS) entry which is preliminary data.</text>
</comment>
<evidence type="ECO:0000313" key="4">
    <source>
        <dbReference type="Proteomes" id="UP001332243"/>
    </source>
</evidence>
<reference evidence="3 4" key="1">
    <citation type="submission" date="2024-01" db="EMBL/GenBank/DDBJ databases">
        <title>Genome insights into Plantactinospora sonchi sp. nov.</title>
        <authorList>
            <person name="Wang L."/>
        </authorList>
    </citation>
    <scope>NUCLEOTIDE SEQUENCE [LARGE SCALE GENOMIC DNA]</scope>
    <source>
        <strain evidence="3 4">NEAU-QY2</strain>
    </source>
</reference>
<feature type="domain" description="Glycosyl hydrolase family 13 catalytic" evidence="2">
    <location>
        <begin position="22"/>
        <end position="407"/>
    </location>
</feature>
<organism evidence="3 4">
    <name type="scientific">Plantactinospora sonchi</name>
    <dbReference type="NCBI Taxonomy" id="1544735"/>
    <lineage>
        <taxon>Bacteria</taxon>
        <taxon>Bacillati</taxon>
        <taxon>Actinomycetota</taxon>
        <taxon>Actinomycetes</taxon>
        <taxon>Micromonosporales</taxon>
        <taxon>Micromonosporaceae</taxon>
        <taxon>Plantactinospora</taxon>
    </lineage>
</organism>
<protein>
    <submittedName>
        <fullName evidence="3">Glycoside hydrolase family 13 protein</fullName>
    </submittedName>
</protein>
<name>A0ABU7RSS0_9ACTN</name>
<keyword evidence="3" id="KW-0378">Hydrolase</keyword>
<keyword evidence="4" id="KW-1185">Reference proteome</keyword>
<dbReference type="RefSeq" id="WP_331214681.1">
    <property type="nucleotide sequence ID" value="NZ_JAZGQK010000011.1"/>
</dbReference>
<evidence type="ECO:0000259" key="2">
    <source>
        <dbReference type="SMART" id="SM00642"/>
    </source>
</evidence>
<dbReference type="Proteomes" id="UP001332243">
    <property type="component" value="Unassembled WGS sequence"/>
</dbReference>
<dbReference type="PANTHER" id="PTHR10357:SF179">
    <property type="entry name" value="NEUTRAL AND BASIC AMINO ACID TRANSPORT PROTEIN RBAT"/>
    <property type="match status" value="1"/>
</dbReference>
<accession>A0ABU7RSS0</accession>
<dbReference type="InterPro" id="IPR006047">
    <property type="entry name" value="GH13_cat_dom"/>
</dbReference>
<dbReference type="InterPro" id="IPR045857">
    <property type="entry name" value="O16G_dom_2"/>
</dbReference>
<gene>
    <name evidence="3" type="ORF">V1633_13815</name>
</gene>
<evidence type="ECO:0000256" key="1">
    <source>
        <dbReference type="ARBA" id="ARBA00008061"/>
    </source>
</evidence>
<sequence length="541" mass="59490">MSLQPPPPRSADDWWQSAVVYQVYVRSFADADGDGVGDLAGVRSRLPYLRDLGVDALWLTPFYRSPMVDGGYDVADYRDVDPMFGTLADFDAMITDAHAMGLRIIVDIVPNHTSDAHPWFQAALAARPGSAERDRYLFRDGRGEAGELPPNDWESIFGGPAWTRVPDGQWYLHLFDPAQPDLDWRHPEVRAEFEEVLRFWLDRGVDGFRIDVAHGMIKAEGLPDVGFGKLTTGQPQIELLGRGRLPYFDQDEVHDIYRAWRPILDSYPGGRMAVAEAWAETPQRLARYIGPEELHQAFNFDFLDATWSADSFRKVVDTALAEAAIVGSPTTWVLSNHDKPRHVTRYGDGALGLRRARAAALLMLALPGSAYLYQGEELGLPEVLDLPDELRQDPAFPRTGQSRDGCRVPLPWSGDVPPYGFGPAAGAPAWLPAPVTWRALSVAAQQGRPESTLELYRAALRLRRDLPAAAQVEWLATESDVLAFRRTGATDGLGLVCVVNLGGTPVPTSGFGVPLLTSAALVDDGDGPLLPVDAAGWFRQS</sequence>
<dbReference type="Gene3D" id="3.90.400.10">
    <property type="entry name" value="Oligo-1,6-glucosidase, Domain 2"/>
    <property type="match status" value="1"/>
</dbReference>
<comment type="similarity">
    <text evidence="1">Belongs to the glycosyl hydrolase 13 family.</text>
</comment>
<dbReference type="Pfam" id="PF00128">
    <property type="entry name" value="Alpha-amylase"/>
    <property type="match status" value="1"/>
</dbReference>
<dbReference type="InterPro" id="IPR017853">
    <property type="entry name" value="GH"/>
</dbReference>
<dbReference type="SMART" id="SM00642">
    <property type="entry name" value="Aamy"/>
    <property type="match status" value="1"/>
</dbReference>
<dbReference type="Gene3D" id="3.20.20.80">
    <property type="entry name" value="Glycosidases"/>
    <property type="match status" value="1"/>
</dbReference>
<dbReference type="PANTHER" id="PTHR10357">
    <property type="entry name" value="ALPHA-AMYLASE FAMILY MEMBER"/>
    <property type="match status" value="1"/>
</dbReference>